<keyword evidence="11" id="KW-1185">Reference proteome</keyword>
<dbReference type="GO" id="GO:0006605">
    <property type="term" value="P:protein targeting"/>
    <property type="evidence" value="ECO:0007669"/>
    <property type="project" value="UniProtKB-UniRule"/>
</dbReference>
<evidence type="ECO:0000313" key="11">
    <source>
        <dbReference type="Proteomes" id="UP000635726"/>
    </source>
</evidence>
<comment type="subcellular location">
    <subcellularLocation>
        <location evidence="9">Cell membrane</location>
        <topology evidence="9">Single-pass membrane protein</topology>
    </subcellularLocation>
    <subcellularLocation>
        <location evidence="1">Membrane</location>
    </subcellularLocation>
</comment>
<protein>
    <recommendedName>
        <fullName evidence="9">Protein translocase subunit SecE</fullName>
    </recommendedName>
</protein>
<dbReference type="GO" id="GO:0008320">
    <property type="term" value="F:protein transmembrane transporter activity"/>
    <property type="evidence" value="ECO:0007669"/>
    <property type="project" value="UniProtKB-UniRule"/>
</dbReference>
<dbReference type="PROSITE" id="PS01067">
    <property type="entry name" value="SECE_SEC61G"/>
    <property type="match status" value="1"/>
</dbReference>
<dbReference type="GO" id="GO:0065002">
    <property type="term" value="P:intracellular protein transmembrane transport"/>
    <property type="evidence" value="ECO:0007669"/>
    <property type="project" value="UniProtKB-UniRule"/>
</dbReference>
<reference evidence="10" key="1">
    <citation type="journal article" date="2014" name="Int. J. Syst. Evol. Microbiol.">
        <title>Complete genome sequence of Corynebacterium casei LMG S-19264T (=DSM 44701T), isolated from a smear-ripened cheese.</title>
        <authorList>
            <consortium name="US DOE Joint Genome Institute (JGI-PGF)"/>
            <person name="Walter F."/>
            <person name="Albersmeier A."/>
            <person name="Kalinowski J."/>
            <person name="Ruckert C."/>
        </authorList>
    </citation>
    <scope>NUCLEOTIDE SEQUENCE</scope>
    <source>
        <strain evidence="10">JCM 14371</strain>
    </source>
</reference>
<evidence type="ECO:0000256" key="8">
    <source>
        <dbReference type="ARBA" id="ARBA00023136"/>
    </source>
</evidence>
<comment type="subunit">
    <text evidence="9">Component of the Sec protein translocase complex. Heterotrimer consisting of SecY, SecE and SecG subunits. The heterotrimers can form oligomers, although 1 heterotrimer is thought to be able to translocate proteins. Interacts with the ribosome. Interacts with SecDF, and other proteins may be involved. Interacts with SecA.</text>
</comment>
<evidence type="ECO:0000256" key="7">
    <source>
        <dbReference type="ARBA" id="ARBA00023010"/>
    </source>
</evidence>
<keyword evidence="8 9" id="KW-0472">Membrane</keyword>
<keyword evidence="2 9" id="KW-0813">Transport</keyword>
<dbReference type="InterPro" id="IPR038379">
    <property type="entry name" value="SecE_sf"/>
</dbReference>
<dbReference type="GO" id="GO:0009306">
    <property type="term" value="P:protein secretion"/>
    <property type="evidence" value="ECO:0007669"/>
    <property type="project" value="UniProtKB-UniRule"/>
</dbReference>
<dbReference type="Gene3D" id="1.20.5.1030">
    <property type="entry name" value="Preprotein translocase secy subunit"/>
    <property type="match status" value="1"/>
</dbReference>
<sequence length="60" mass="6873">MNGLVQYFKDARAELGRVTWPTREQILEGTQAVLVFVIALSVVVYLYDLIFDQFVKVVLP</sequence>
<evidence type="ECO:0000256" key="4">
    <source>
        <dbReference type="ARBA" id="ARBA00022692"/>
    </source>
</evidence>
<dbReference type="AlphaFoldDB" id="A0A917PEY6"/>
<dbReference type="PANTHER" id="PTHR33910">
    <property type="entry name" value="PROTEIN TRANSLOCASE SUBUNIT SECE"/>
    <property type="match status" value="1"/>
</dbReference>
<keyword evidence="5 9" id="KW-0653">Protein transport</keyword>
<dbReference type="NCBIfam" id="TIGR00964">
    <property type="entry name" value="secE_bact"/>
    <property type="match status" value="1"/>
</dbReference>
<evidence type="ECO:0000256" key="3">
    <source>
        <dbReference type="ARBA" id="ARBA00022475"/>
    </source>
</evidence>
<keyword evidence="6 9" id="KW-1133">Transmembrane helix</keyword>
<dbReference type="InterPro" id="IPR001901">
    <property type="entry name" value="Translocase_SecE/Sec61-g"/>
</dbReference>
<evidence type="ECO:0000256" key="9">
    <source>
        <dbReference type="HAMAP-Rule" id="MF_00422"/>
    </source>
</evidence>
<name>A0A917PEY6_9DEIO</name>
<keyword evidence="4 9" id="KW-0812">Transmembrane</keyword>
<dbReference type="GO" id="GO:0005886">
    <property type="term" value="C:plasma membrane"/>
    <property type="evidence" value="ECO:0007669"/>
    <property type="project" value="UniProtKB-SubCell"/>
</dbReference>
<proteinExistence type="inferred from homology"/>
<dbReference type="RefSeq" id="WP_188962449.1">
    <property type="nucleotide sequence ID" value="NZ_BMOE01000005.1"/>
</dbReference>
<keyword evidence="3 9" id="KW-1003">Cell membrane</keyword>
<comment type="similarity">
    <text evidence="9">Belongs to the SecE/SEC61-gamma family.</text>
</comment>
<keyword evidence="7 9" id="KW-0811">Translocation</keyword>
<reference evidence="10" key="2">
    <citation type="submission" date="2020-09" db="EMBL/GenBank/DDBJ databases">
        <authorList>
            <person name="Sun Q."/>
            <person name="Ohkuma M."/>
        </authorList>
    </citation>
    <scope>NUCLEOTIDE SEQUENCE</scope>
    <source>
        <strain evidence="10">JCM 14371</strain>
    </source>
</reference>
<dbReference type="Pfam" id="PF00584">
    <property type="entry name" value="SecE"/>
    <property type="match status" value="1"/>
</dbReference>
<evidence type="ECO:0000256" key="2">
    <source>
        <dbReference type="ARBA" id="ARBA00022448"/>
    </source>
</evidence>
<feature type="transmembrane region" description="Helical" evidence="9">
    <location>
        <begin position="29"/>
        <end position="47"/>
    </location>
</feature>
<dbReference type="PANTHER" id="PTHR33910:SF1">
    <property type="entry name" value="PROTEIN TRANSLOCASE SUBUNIT SECE"/>
    <property type="match status" value="1"/>
</dbReference>
<dbReference type="InterPro" id="IPR005807">
    <property type="entry name" value="SecE_bac"/>
</dbReference>
<evidence type="ECO:0000256" key="6">
    <source>
        <dbReference type="ARBA" id="ARBA00022989"/>
    </source>
</evidence>
<gene>
    <name evidence="9 10" type="primary">secE</name>
    <name evidence="10" type="ORF">GCM10008939_17540</name>
</gene>
<comment type="caution">
    <text evidence="10">The sequence shown here is derived from an EMBL/GenBank/DDBJ whole genome shotgun (WGS) entry which is preliminary data.</text>
</comment>
<accession>A0A917PEY6</accession>
<evidence type="ECO:0000313" key="10">
    <source>
        <dbReference type="EMBL" id="GGJ73766.1"/>
    </source>
</evidence>
<evidence type="ECO:0000256" key="1">
    <source>
        <dbReference type="ARBA" id="ARBA00004370"/>
    </source>
</evidence>
<dbReference type="Proteomes" id="UP000635726">
    <property type="component" value="Unassembled WGS sequence"/>
</dbReference>
<organism evidence="10 11">
    <name type="scientific">Deinococcus aquiradiocola</name>
    <dbReference type="NCBI Taxonomy" id="393059"/>
    <lineage>
        <taxon>Bacteria</taxon>
        <taxon>Thermotogati</taxon>
        <taxon>Deinococcota</taxon>
        <taxon>Deinococci</taxon>
        <taxon>Deinococcales</taxon>
        <taxon>Deinococcaceae</taxon>
        <taxon>Deinococcus</taxon>
    </lineage>
</organism>
<comment type="function">
    <text evidence="9">Essential subunit of the Sec protein translocation channel SecYEG. Clamps together the 2 halves of SecY. May contact the channel plug during translocation.</text>
</comment>
<dbReference type="EMBL" id="BMOE01000005">
    <property type="protein sequence ID" value="GGJ73766.1"/>
    <property type="molecule type" value="Genomic_DNA"/>
</dbReference>
<dbReference type="HAMAP" id="MF_00422">
    <property type="entry name" value="SecE"/>
    <property type="match status" value="1"/>
</dbReference>
<dbReference type="GO" id="GO:0043952">
    <property type="term" value="P:protein transport by the Sec complex"/>
    <property type="evidence" value="ECO:0007669"/>
    <property type="project" value="UniProtKB-UniRule"/>
</dbReference>
<evidence type="ECO:0000256" key="5">
    <source>
        <dbReference type="ARBA" id="ARBA00022927"/>
    </source>
</evidence>